<dbReference type="InterPro" id="IPR007138">
    <property type="entry name" value="ABM_dom"/>
</dbReference>
<dbReference type="PANTHER" id="PTHR34474:SF4">
    <property type="entry name" value="HEME OXYGENASE (STAPHYLOBILIN-PRODUCING) 1"/>
    <property type="match status" value="1"/>
</dbReference>
<dbReference type="AlphaFoldDB" id="A0A1G8S0B3"/>
<dbReference type="PROSITE" id="PS51725">
    <property type="entry name" value="ABM"/>
    <property type="match status" value="1"/>
</dbReference>
<dbReference type="Pfam" id="PF03992">
    <property type="entry name" value="ABM"/>
    <property type="match status" value="1"/>
</dbReference>
<dbReference type="InterPro" id="IPR050404">
    <property type="entry name" value="Heme-degrading_MO"/>
</dbReference>
<dbReference type="SUPFAM" id="SSF54909">
    <property type="entry name" value="Dimeric alpha+beta barrel"/>
    <property type="match status" value="1"/>
</dbReference>
<dbReference type="EMBL" id="FNDU01000038">
    <property type="protein sequence ID" value="SDJ22704.1"/>
    <property type="molecule type" value="Genomic_DNA"/>
</dbReference>
<evidence type="ECO:0000313" key="2">
    <source>
        <dbReference type="EMBL" id="SDJ22704.1"/>
    </source>
</evidence>
<accession>A0A1G8S0B3</accession>
<dbReference type="Gene3D" id="3.30.70.100">
    <property type="match status" value="1"/>
</dbReference>
<dbReference type="PANTHER" id="PTHR34474">
    <property type="entry name" value="SIGNAL TRANSDUCTION PROTEIN TRAP"/>
    <property type="match status" value="1"/>
</dbReference>
<evidence type="ECO:0000259" key="1">
    <source>
        <dbReference type="PROSITE" id="PS51725"/>
    </source>
</evidence>
<reference evidence="2 3" key="1">
    <citation type="submission" date="2016-10" db="EMBL/GenBank/DDBJ databases">
        <authorList>
            <person name="de Groot N.N."/>
        </authorList>
    </citation>
    <scope>NUCLEOTIDE SEQUENCE [LARGE SCALE GENOMIC DNA]</scope>
    <source>
        <strain evidence="3">P4B,CCM 7963,CECT 7998,DSM 25260,IBRC-M 10614,KCTC 13821</strain>
    </source>
</reference>
<sequence>MFIATNTVHLKTGYAEAFIERFNKEGKIQGMKGFVGLEILLTENTKDYEEVTILTRWENKEGFFGWMKSDAFKESHAHRGGISDFIIKNKTTFYEVKVTRGPIRV</sequence>
<dbReference type="Proteomes" id="UP000199017">
    <property type="component" value="Unassembled WGS sequence"/>
</dbReference>
<keyword evidence="3" id="KW-1185">Reference proteome</keyword>
<dbReference type="STRING" id="930129.SAMN05216352_1385"/>
<dbReference type="NCBIfam" id="NF009839">
    <property type="entry name" value="PRK13314.1"/>
    <property type="match status" value="1"/>
</dbReference>
<gene>
    <name evidence="2" type="ORF">SAMN05216352_1385</name>
</gene>
<evidence type="ECO:0000313" key="3">
    <source>
        <dbReference type="Proteomes" id="UP000199017"/>
    </source>
</evidence>
<dbReference type="RefSeq" id="WP_091588457.1">
    <property type="nucleotide sequence ID" value="NZ_FNDU01000038.1"/>
</dbReference>
<dbReference type="InterPro" id="IPR011008">
    <property type="entry name" value="Dimeric_a/b-barrel"/>
</dbReference>
<proteinExistence type="predicted"/>
<dbReference type="OrthoDB" id="384737at2"/>
<feature type="domain" description="ABM" evidence="1">
    <location>
        <begin position="2"/>
        <end position="93"/>
    </location>
</feature>
<organism evidence="2 3">
    <name type="scientific">Alteribacillus bidgolensis</name>
    <dbReference type="NCBI Taxonomy" id="930129"/>
    <lineage>
        <taxon>Bacteria</taxon>
        <taxon>Bacillati</taxon>
        <taxon>Bacillota</taxon>
        <taxon>Bacilli</taxon>
        <taxon>Bacillales</taxon>
        <taxon>Bacillaceae</taxon>
        <taxon>Alteribacillus</taxon>
    </lineage>
</organism>
<name>A0A1G8S0B3_9BACI</name>
<protein>
    <submittedName>
        <fullName evidence="2">Heme oxygenase (Staphylobilin-producing)</fullName>
    </submittedName>
</protein>